<organism evidence="2 3">
    <name type="scientific">Tamaricihabitans halophyticus</name>
    <dbReference type="NCBI Taxonomy" id="1262583"/>
    <lineage>
        <taxon>Bacteria</taxon>
        <taxon>Bacillati</taxon>
        <taxon>Actinomycetota</taxon>
        <taxon>Actinomycetes</taxon>
        <taxon>Pseudonocardiales</taxon>
        <taxon>Pseudonocardiaceae</taxon>
        <taxon>Tamaricihabitans</taxon>
    </lineage>
</organism>
<accession>A0A4R2Q156</accession>
<dbReference type="AlphaFoldDB" id="A0A4R2Q156"/>
<dbReference type="Proteomes" id="UP000294911">
    <property type="component" value="Unassembled WGS sequence"/>
</dbReference>
<sequence>MTKTVQRRWVAVTLHAGLALTVLATIVPYVDRAVLVNHIRAGYPSYTQAELDSAVSTYLVLLSIIGALGVIAWLWTVWAVRTDKRWARPAATVMFVLGTSIGLIALLTKDTSGATGLPPTLGWIGLAPCLVGAVAVMLVWKRPQPE</sequence>
<keyword evidence="3" id="KW-1185">Reference proteome</keyword>
<gene>
    <name evidence="2" type="ORF">EV191_12455</name>
</gene>
<feature type="transmembrane region" description="Helical" evidence="1">
    <location>
        <begin position="90"/>
        <end position="108"/>
    </location>
</feature>
<feature type="transmembrane region" description="Helical" evidence="1">
    <location>
        <begin position="120"/>
        <end position="140"/>
    </location>
</feature>
<keyword evidence="1" id="KW-0472">Membrane</keyword>
<comment type="caution">
    <text evidence="2">The sequence shown here is derived from an EMBL/GenBank/DDBJ whole genome shotgun (WGS) entry which is preliminary data.</text>
</comment>
<dbReference type="EMBL" id="SLXQ01000024">
    <property type="protein sequence ID" value="TCP42089.1"/>
    <property type="molecule type" value="Genomic_DNA"/>
</dbReference>
<reference evidence="2 3" key="1">
    <citation type="submission" date="2019-03" db="EMBL/GenBank/DDBJ databases">
        <title>Genomic Encyclopedia of Type Strains, Phase IV (KMG-IV): sequencing the most valuable type-strain genomes for metagenomic binning, comparative biology and taxonomic classification.</title>
        <authorList>
            <person name="Goeker M."/>
        </authorList>
    </citation>
    <scope>NUCLEOTIDE SEQUENCE [LARGE SCALE GENOMIC DNA]</scope>
    <source>
        <strain evidence="2 3">DSM 45765</strain>
    </source>
</reference>
<name>A0A4R2Q156_9PSEU</name>
<keyword evidence="1" id="KW-1133">Transmembrane helix</keyword>
<proteinExistence type="predicted"/>
<evidence type="ECO:0000256" key="1">
    <source>
        <dbReference type="SAM" id="Phobius"/>
    </source>
</evidence>
<evidence type="ECO:0000313" key="3">
    <source>
        <dbReference type="Proteomes" id="UP000294911"/>
    </source>
</evidence>
<evidence type="ECO:0008006" key="4">
    <source>
        <dbReference type="Google" id="ProtNLM"/>
    </source>
</evidence>
<feature type="transmembrane region" description="Helical" evidence="1">
    <location>
        <begin position="58"/>
        <end position="78"/>
    </location>
</feature>
<dbReference type="RefSeq" id="WP_207894812.1">
    <property type="nucleotide sequence ID" value="NZ_SLXQ01000024.1"/>
</dbReference>
<protein>
    <recommendedName>
        <fullName evidence="4">DUF2231 domain-containing protein</fullName>
    </recommendedName>
</protein>
<keyword evidence="1" id="KW-0812">Transmembrane</keyword>
<evidence type="ECO:0000313" key="2">
    <source>
        <dbReference type="EMBL" id="TCP42089.1"/>
    </source>
</evidence>